<dbReference type="RefSeq" id="WP_169113590.1">
    <property type="nucleotide sequence ID" value="NZ_CP051684.1"/>
</dbReference>
<dbReference type="Pfam" id="PF00551">
    <property type="entry name" value="Formyl_trans_N"/>
    <property type="match status" value="1"/>
</dbReference>
<protein>
    <submittedName>
        <fullName evidence="3">dTDP-4-amino-4,6-dideoxyglucose formyltransferase</fullName>
    </submittedName>
</protein>
<dbReference type="NCBIfam" id="NF005755">
    <property type="entry name" value="PRK07579.1"/>
    <property type="match status" value="1"/>
</dbReference>
<evidence type="ECO:0000313" key="4">
    <source>
        <dbReference type="Proteomes" id="UP000503117"/>
    </source>
</evidence>
<evidence type="ECO:0000259" key="2">
    <source>
        <dbReference type="Pfam" id="PF18216"/>
    </source>
</evidence>
<dbReference type="Proteomes" id="UP000503117">
    <property type="component" value="Chromosome"/>
</dbReference>
<dbReference type="InterPro" id="IPR036477">
    <property type="entry name" value="Formyl_transf_N_sf"/>
</dbReference>
<dbReference type="PROSITE" id="PS00373">
    <property type="entry name" value="GART"/>
    <property type="match status" value="1"/>
</dbReference>
<proteinExistence type="predicted"/>
<reference evidence="3 4" key="1">
    <citation type="submission" date="2020-04" db="EMBL/GenBank/DDBJ databases">
        <title>Genome sequencing of novel species.</title>
        <authorList>
            <person name="Heo J."/>
            <person name="Kim S.-J."/>
            <person name="Kim J.-S."/>
            <person name="Hong S.-B."/>
            <person name="Kwon S.-W."/>
        </authorList>
    </citation>
    <scope>NUCLEOTIDE SEQUENCE [LARGE SCALE GENOMIC DNA]</scope>
    <source>
        <strain evidence="3 4">AF9R3</strain>
    </source>
</reference>
<dbReference type="PANTHER" id="PTHR11138:SF5">
    <property type="entry name" value="METHIONYL-TRNA FORMYLTRANSFERASE, MITOCHONDRIAL"/>
    <property type="match status" value="1"/>
</dbReference>
<dbReference type="Gene3D" id="3.40.50.170">
    <property type="entry name" value="Formyl transferase, N-terminal domain"/>
    <property type="match status" value="1"/>
</dbReference>
<feature type="domain" description="Formyl transferase N-terminal" evidence="1">
    <location>
        <begin position="78"/>
        <end position="173"/>
    </location>
</feature>
<gene>
    <name evidence="3" type="ORF">HH213_21545</name>
</gene>
<sequence length="256" mass="28692">MDMRPNHPVQRLLVISENSELSLHLRAELEKHDFGQPLAVDFCYTVRNRAPQAMLDIGAASIDIKDPATVARVLRDYDLVFSLHCKQIFPRQLVEQVCCINFHPGLNPYNRGWFPQAFSLLNGLPIGATIHVMDAEVDHGGIIAQQAVQIAPADTSLEVYRKVIAAEKHLIAQHIASIIRGRFHTVPPPTDGNYNSIQDYRQLCELDLAAVGTLGQHLQLLRATTHGSFRNAYFTAENGKRYYVKIQIEEDDAVTS</sequence>
<dbReference type="Pfam" id="PF18216">
    <property type="entry name" value="N_formyltrans_C"/>
    <property type="match status" value="1"/>
</dbReference>
<evidence type="ECO:0000259" key="1">
    <source>
        <dbReference type="Pfam" id="PF00551"/>
    </source>
</evidence>
<accession>A0ABX6MDY8</accession>
<evidence type="ECO:0000313" key="3">
    <source>
        <dbReference type="EMBL" id="QJD92450.1"/>
    </source>
</evidence>
<dbReference type="InterPro" id="IPR001555">
    <property type="entry name" value="GART_AS"/>
</dbReference>
<name>A0ABX6MDY8_9BURK</name>
<keyword evidence="4" id="KW-1185">Reference proteome</keyword>
<dbReference type="PANTHER" id="PTHR11138">
    <property type="entry name" value="METHIONYL-TRNA FORMYLTRANSFERASE"/>
    <property type="match status" value="1"/>
</dbReference>
<organism evidence="3 4">
    <name type="scientific">Duganella dendranthematis</name>
    <dbReference type="NCBI Taxonomy" id="2728021"/>
    <lineage>
        <taxon>Bacteria</taxon>
        <taxon>Pseudomonadati</taxon>
        <taxon>Pseudomonadota</taxon>
        <taxon>Betaproteobacteria</taxon>
        <taxon>Burkholderiales</taxon>
        <taxon>Oxalobacteraceae</taxon>
        <taxon>Telluria group</taxon>
        <taxon>Duganella</taxon>
    </lineage>
</organism>
<dbReference type="EMBL" id="CP051684">
    <property type="protein sequence ID" value="QJD92450.1"/>
    <property type="molecule type" value="Genomic_DNA"/>
</dbReference>
<dbReference type="SUPFAM" id="SSF53328">
    <property type="entry name" value="Formyltransferase"/>
    <property type="match status" value="1"/>
</dbReference>
<dbReference type="InterPro" id="IPR040660">
    <property type="entry name" value="N_formyltrans_C"/>
</dbReference>
<feature type="domain" description="N-formyltransferase dimerization C-terminal" evidence="2">
    <location>
        <begin position="199"/>
        <end position="249"/>
    </location>
</feature>
<dbReference type="InterPro" id="IPR002376">
    <property type="entry name" value="Formyl_transf_N"/>
</dbReference>